<reference evidence="2" key="2">
    <citation type="submission" date="2020-09" db="EMBL/GenBank/DDBJ databases">
        <authorList>
            <person name="Sun Q."/>
            <person name="Ohkuma M."/>
        </authorList>
    </citation>
    <scope>NUCLEOTIDE SEQUENCE</scope>
    <source>
        <strain evidence="2">JCM 3086</strain>
    </source>
</reference>
<comment type="caution">
    <text evidence="2">The sequence shown here is derived from an EMBL/GenBank/DDBJ whole genome shotgun (WGS) entry which is preliminary data.</text>
</comment>
<dbReference type="EMBL" id="BMQA01000099">
    <property type="protein sequence ID" value="GGJ67617.1"/>
    <property type="molecule type" value="Genomic_DNA"/>
</dbReference>
<keyword evidence="3" id="KW-1185">Reference proteome</keyword>
<accession>A0A917P9F2</accession>
<evidence type="ECO:0000256" key="1">
    <source>
        <dbReference type="SAM" id="MobiDB-lite"/>
    </source>
</evidence>
<gene>
    <name evidence="2" type="ORF">GCM10010121_092920</name>
</gene>
<sequence>MCREALAAWVASRAALMGPVHPRRRLVTRLLLKALEQHAENLALTDDLPRAGLDGERDDPFPGP</sequence>
<name>A0A917P9F2_9ACTN</name>
<feature type="compositionally biased region" description="Basic and acidic residues" evidence="1">
    <location>
        <begin position="47"/>
        <end position="64"/>
    </location>
</feature>
<dbReference type="AlphaFoldDB" id="A0A917P9F2"/>
<feature type="region of interest" description="Disordered" evidence="1">
    <location>
        <begin position="45"/>
        <end position="64"/>
    </location>
</feature>
<evidence type="ECO:0000313" key="3">
    <source>
        <dbReference type="Proteomes" id="UP000657574"/>
    </source>
</evidence>
<evidence type="ECO:0000313" key="2">
    <source>
        <dbReference type="EMBL" id="GGJ67617.1"/>
    </source>
</evidence>
<dbReference type="RefSeq" id="WP_189317337.1">
    <property type="nucleotide sequence ID" value="NZ_BMQA01000099.1"/>
</dbReference>
<proteinExistence type="predicted"/>
<organism evidence="2 3">
    <name type="scientific">Streptomyces brasiliensis</name>
    <dbReference type="NCBI Taxonomy" id="1954"/>
    <lineage>
        <taxon>Bacteria</taxon>
        <taxon>Bacillati</taxon>
        <taxon>Actinomycetota</taxon>
        <taxon>Actinomycetes</taxon>
        <taxon>Kitasatosporales</taxon>
        <taxon>Streptomycetaceae</taxon>
        <taxon>Streptomyces</taxon>
    </lineage>
</organism>
<dbReference type="Proteomes" id="UP000657574">
    <property type="component" value="Unassembled WGS sequence"/>
</dbReference>
<reference evidence="2" key="1">
    <citation type="journal article" date="2014" name="Int. J. Syst. Evol. Microbiol.">
        <title>Complete genome sequence of Corynebacterium casei LMG S-19264T (=DSM 44701T), isolated from a smear-ripened cheese.</title>
        <authorList>
            <consortium name="US DOE Joint Genome Institute (JGI-PGF)"/>
            <person name="Walter F."/>
            <person name="Albersmeier A."/>
            <person name="Kalinowski J."/>
            <person name="Ruckert C."/>
        </authorList>
    </citation>
    <scope>NUCLEOTIDE SEQUENCE</scope>
    <source>
        <strain evidence="2">JCM 3086</strain>
    </source>
</reference>
<protein>
    <submittedName>
        <fullName evidence="2">Uncharacterized protein</fullName>
    </submittedName>
</protein>